<name>I4AJ75_BERLS</name>
<proteinExistence type="predicted"/>
<dbReference type="STRING" id="880071.Fleli_1592"/>
<dbReference type="Proteomes" id="UP000006054">
    <property type="component" value="Chromosome"/>
</dbReference>
<keyword evidence="2" id="KW-1185">Reference proteome</keyword>
<dbReference type="KEGG" id="fli:Fleli_1592"/>
<protein>
    <submittedName>
        <fullName evidence="1">Uncharacterized protein</fullName>
    </submittedName>
</protein>
<dbReference type="HOGENOM" id="CLU_112799_0_0_10"/>
<dbReference type="EMBL" id="CP003345">
    <property type="protein sequence ID" value="AFM04010.1"/>
    <property type="molecule type" value="Genomic_DNA"/>
</dbReference>
<dbReference type="OrthoDB" id="1050449at2"/>
<gene>
    <name evidence="1" type="ordered locus">Fleli_1592</name>
</gene>
<dbReference type="eggNOG" id="ENOG5033956">
    <property type="taxonomic scope" value="Bacteria"/>
</dbReference>
<evidence type="ECO:0000313" key="1">
    <source>
        <dbReference type="EMBL" id="AFM04010.1"/>
    </source>
</evidence>
<accession>I4AJ75</accession>
<dbReference type="AlphaFoldDB" id="I4AJ75"/>
<reference evidence="2" key="1">
    <citation type="submission" date="2012-06" db="EMBL/GenBank/DDBJ databases">
        <title>The complete genome of Flexibacter litoralis DSM 6794.</title>
        <authorList>
            <person name="Lucas S."/>
            <person name="Copeland A."/>
            <person name="Lapidus A."/>
            <person name="Glavina del Rio T."/>
            <person name="Dalin E."/>
            <person name="Tice H."/>
            <person name="Bruce D."/>
            <person name="Goodwin L."/>
            <person name="Pitluck S."/>
            <person name="Peters L."/>
            <person name="Ovchinnikova G."/>
            <person name="Lu M."/>
            <person name="Kyrpides N."/>
            <person name="Mavromatis K."/>
            <person name="Ivanova N."/>
            <person name="Brettin T."/>
            <person name="Detter J.C."/>
            <person name="Han C."/>
            <person name="Larimer F."/>
            <person name="Land M."/>
            <person name="Hauser L."/>
            <person name="Markowitz V."/>
            <person name="Cheng J.-F."/>
            <person name="Hugenholtz P."/>
            <person name="Woyke T."/>
            <person name="Wu D."/>
            <person name="Spring S."/>
            <person name="Lang E."/>
            <person name="Kopitz M."/>
            <person name="Brambilla E."/>
            <person name="Klenk H.-P."/>
            <person name="Eisen J.A."/>
        </authorList>
    </citation>
    <scope>NUCLEOTIDE SEQUENCE [LARGE SCALE GENOMIC DNA]</scope>
    <source>
        <strain evidence="2">ATCC 23117 / DSM 6794 / NBRC 15988 / NCIMB 1366 / Sio-4</strain>
    </source>
</reference>
<dbReference type="RefSeq" id="WP_014797467.1">
    <property type="nucleotide sequence ID" value="NC_018018.1"/>
</dbReference>
<sequence length="220" mass="25854">MSLFRNETRKVNNEQIFLSRQMKRKTADHQKCKNDLKNDFISLMEAFAETLVKTNKVLTNFSLLRRPRSLEATVIQGFFADIVYEKFGEKASLGKYKRFVLRLEGYLVLFKKLDNQGYPMNVKTRANQHILNQSQLLELFPESNYNNLPILFFGYKKNKFGLCVKPQLIYIDNEQVQFVIDESDFDIELPMINNITMPEVDEPKETKPKLKVKTQIRKEG</sequence>
<evidence type="ECO:0000313" key="2">
    <source>
        <dbReference type="Proteomes" id="UP000006054"/>
    </source>
</evidence>
<organism evidence="1 2">
    <name type="scientific">Bernardetia litoralis (strain ATCC 23117 / DSM 6794 / NBRC 15988 / NCIMB 1366 / Fx l1 / Sio-4)</name>
    <name type="common">Flexibacter litoralis</name>
    <dbReference type="NCBI Taxonomy" id="880071"/>
    <lineage>
        <taxon>Bacteria</taxon>
        <taxon>Pseudomonadati</taxon>
        <taxon>Bacteroidota</taxon>
        <taxon>Cytophagia</taxon>
        <taxon>Cytophagales</taxon>
        <taxon>Bernardetiaceae</taxon>
        <taxon>Bernardetia</taxon>
    </lineage>
</organism>